<keyword evidence="3" id="KW-0675">Receptor</keyword>
<dbReference type="Pfam" id="PF07714">
    <property type="entry name" value="PK_Tyr_Ser-Thr"/>
    <property type="match status" value="1"/>
</dbReference>
<dbReference type="AlphaFoldDB" id="A0A438E663"/>
<reference evidence="3 4" key="1">
    <citation type="journal article" date="2018" name="PLoS Genet.">
        <title>Population sequencing reveals clonal diversity and ancestral inbreeding in the grapevine cultivar Chardonnay.</title>
        <authorList>
            <person name="Roach M.J."/>
            <person name="Johnson D.L."/>
            <person name="Bohlmann J."/>
            <person name="van Vuuren H.J."/>
            <person name="Jones S.J."/>
            <person name="Pretorius I.S."/>
            <person name="Schmidt S.A."/>
            <person name="Borneman A.R."/>
        </authorList>
    </citation>
    <scope>NUCLEOTIDE SEQUENCE [LARGE SCALE GENOMIC DNA]</scope>
    <source>
        <strain evidence="4">cv. Chardonnay</strain>
        <tissue evidence="3">Leaf</tissue>
    </source>
</reference>
<feature type="compositionally biased region" description="Basic residues" evidence="1">
    <location>
        <begin position="1"/>
        <end position="13"/>
    </location>
</feature>
<gene>
    <name evidence="3" type="primary">RKL1_5</name>
    <name evidence="3" type="ORF">CK203_078692</name>
</gene>
<dbReference type="InterPro" id="IPR011009">
    <property type="entry name" value="Kinase-like_dom_sf"/>
</dbReference>
<feature type="domain" description="Protein kinase" evidence="2">
    <location>
        <begin position="102"/>
        <end position="389"/>
    </location>
</feature>
<dbReference type="SUPFAM" id="SSF56112">
    <property type="entry name" value="Protein kinase-like (PK-like)"/>
    <property type="match status" value="1"/>
</dbReference>
<evidence type="ECO:0000313" key="4">
    <source>
        <dbReference type="Proteomes" id="UP000288805"/>
    </source>
</evidence>
<proteinExistence type="predicted"/>
<dbReference type="GO" id="GO:0005524">
    <property type="term" value="F:ATP binding"/>
    <property type="evidence" value="ECO:0007669"/>
    <property type="project" value="InterPro"/>
</dbReference>
<accession>A0A438E663</accession>
<dbReference type="PROSITE" id="PS50011">
    <property type="entry name" value="PROTEIN_KINASE_DOM"/>
    <property type="match status" value="1"/>
</dbReference>
<keyword evidence="3" id="KW-0808">Transferase</keyword>
<dbReference type="InterPro" id="IPR046959">
    <property type="entry name" value="PRK1-6/SRF4-like"/>
</dbReference>
<dbReference type="EMBL" id="QGNW01001385">
    <property type="protein sequence ID" value="RVW43198.1"/>
    <property type="molecule type" value="Genomic_DNA"/>
</dbReference>
<feature type="region of interest" description="Disordered" evidence="1">
    <location>
        <begin position="1"/>
        <end position="33"/>
    </location>
</feature>
<dbReference type="GO" id="GO:0004672">
    <property type="term" value="F:protein kinase activity"/>
    <property type="evidence" value="ECO:0007669"/>
    <property type="project" value="InterPro"/>
</dbReference>
<name>A0A438E663_VITVI</name>
<feature type="compositionally biased region" description="Pro residues" evidence="1">
    <location>
        <begin position="20"/>
        <end position="29"/>
    </location>
</feature>
<dbReference type="Proteomes" id="UP000288805">
    <property type="component" value="Unassembled WGS sequence"/>
</dbReference>
<dbReference type="InterPro" id="IPR001245">
    <property type="entry name" value="Ser-Thr/Tyr_kinase_cat_dom"/>
</dbReference>
<dbReference type="InterPro" id="IPR000719">
    <property type="entry name" value="Prot_kinase_dom"/>
</dbReference>
<sequence>MPPQKKPHFKSIKTAKNPSQYPPPPPPPIKSLNPISDVVESLLEAQVEPQEWRVEPQIFVNGAGSVRYRGIDGGHAIVVLRPRPPPRPQWHVHEVPGEADAERRAEFIGGGDGGESSGDDGEGGDVSWEKVYAVKRFRKVSLGKMEFGRRVERVAGMSRRCEYLVPLTAYLYAKRMKFVLTDYYPMGSLADLLAGGRALGHTALDWNQRLQIILHIARAIAFIHSQSPPVSHDTNKYMQMNVHGNVKSSNVMINVDFSARLSDYGFVQLVDPVEDCDTWQMKPPPPPPSPSSSSPSESFFSEKLCQKSDVYNFGIIILDTLGGPRAVGLKRCILENKEAIRDRKADFFEFSVRGKEKKQAFNVLEIGLACLDSTPEARPSIEQILHNILEVSEKA</sequence>
<dbReference type="PANTHER" id="PTHR48007:SF55">
    <property type="entry name" value="PROTEIN KINASE DOMAIN-CONTAINING PROTEIN"/>
    <property type="match status" value="1"/>
</dbReference>
<evidence type="ECO:0000256" key="1">
    <source>
        <dbReference type="SAM" id="MobiDB-lite"/>
    </source>
</evidence>
<organism evidence="3 4">
    <name type="scientific">Vitis vinifera</name>
    <name type="common">Grape</name>
    <dbReference type="NCBI Taxonomy" id="29760"/>
    <lineage>
        <taxon>Eukaryota</taxon>
        <taxon>Viridiplantae</taxon>
        <taxon>Streptophyta</taxon>
        <taxon>Embryophyta</taxon>
        <taxon>Tracheophyta</taxon>
        <taxon>Spermatophyta</taxon>
        <taxon>Magnoliopsida</taxon>
        <taxon>eudicotyledons</taxon>
        <taxon>Gunneridae</taxon>
        <taxon>Pentapetalae</taxon>
        <taxon>rosids</taxon>
        <taxon>Vitales</taxon>
        <taxon>Vitaceae</taxon>
        <taxon>Viteae</taxon>
        <taxon>Vitis</taxon>
    </lineage>
</organism>
<evidence type="ECO:0000313" key="3">
    <source>
        <dbReference type="EMBL" id="RVW43198.1"/>
    </source>
</evidence>
<feature type="region of interest" description="Disordered" evidence="1">
    <location>
        <begin position="277"/>
        <end position="298"/>
    </location>
</feature>
<evidence type="ECO:0000259" key="2">
    <source>
        <dbReference type="PROSITE" id="PS50011"/>
    </source>
</evidence>
<protein>
    <submittedName>
        <fullName evidence="3">Putative inactive receptor kinase</fullName>
    </submittedName>
</protein>
<dbReference type="Gene3D" id="1.10.510.10">
    <property type="entry name" value="Transferase(Phosphotransferase) domain 1"/>
    <property type="match status" value="1"/>
</dbReference>
<comment type="caution">
    <text evidence="3">The sequence shown here is derived from an EMBL/GenBank/DDBJ whole genome shotgun (WGS) entry which is preliminary data.</text>
</comment>
<dbReference type="PANTHER" id="PTHR48007">
    <property type="entry name" value="LEUCINE-RICH REPEAT RECEPTOR-LIKE PROTEIN KINASE PXC1"/>
    <property type="match status" value="1"/>
</dbReference>
<keyword evidence="3" id="KW-0418">Kinase</keyword>